<dbReference type="OrthoDB" id="2011998at2759"/>
<dbReference type="PANTHER" id="PTHR12629">
    <property type="entry name" value="DIPHOSPHOINOSITOL POLYPHOSPHATE PHOSPHOHYDROLASE"/>
    <property type="match status" value="1"/>
</dbReference>
<keyword evidence="5" id="KW-0460">Magnesium</keyword>
<proteinExistence type="inferred from homology"/>
<evidence type="ECO:0000259" key="7">
    <source>
        <dbReference type="PROSITE" id="PS51462"/>
    </source>
</evidence>
<evidence type="ECO:0000256" key="5">
    <source>
        <dbReference type="ARBA" id="ARBA00022842"/>
    </source>
</evidence>
<dbReference type="PANTHER" id="PTHR12629:SF42">
    <property type="entry name" value="OS02G0734300 PROTEIN"/>
    <property type="match status" value="1"/>
</dbReference>
<dbReference type="GO" id="GO:0046872">
    <property type="term" value="F:metal ion binding"/>
    <property type="evidence" value="ECO:0007669"/>
    <property type="project" value="UniProtKB-KW"/>
</dbReference>
<feature type="transmembrane region" description="Helical" evidence="6">
    <location>
        <begin position="223"/>
        <end position="245"/>
    </location>
</feature>
<evidence type="ECO:0000313" key="8">
    <source>
        <dbReference type="EMBL" id="KAF5737808.1"/>
    </source>
</evidence>
<feature type="transmembrane region" description="Helical" evidence="6">
    <location>
        <begin position="303"/>
        <end position="321"/>
    </location>
</feature>
<accession>A0A7J7CUY0</accession>
<evidence type="ECO:0000256" key="2">
    <source>
        <dbReference type="ARBA" id="ARBA00005582"/>
    </source>
</evidence>
<dbReference type="CDD" id="cd04666">
    <property type="entry name" value="NUDIX_DIPP2_like_Nudt4"/>
    <property type="match status" value="1"/>
</dbReference>
<gene>
    <name evidence="8" type="ORF">HS088_TW13G00698</name>
</gene>
<keyword evidence="6" id="KW-1133">Transmembrane helix</keyword>
<comment type="caution">
    <text evidence="8">The sequence shown here is derived from an EMBL/GenBank/DDBJ whole genome shotgun (WGS) entry which is preliminary data.</text>
</comment>
<dbReference type="InterPro" id="IPR047198">
    <property type="entry name" value="DDP-like_NUDIX"/>
</dbReference>
<keyword evidence="6" id="KW-0472">Membrane</keyword>
<evidence type="ECO:0000256" key="3">
    <source>
        <dbReference type="ARBA" id="ARBA00022723"/>
    </source>
</evidence>
<dbReference type="PROSITE" id="PS00893">
    <property type="entry name" value="NUDIX_BOX"/>
    <property type="match status" value="1"/>
</dbReference>
<evidence type="ECO:0000256" key="1">
    <source>
        <dbReference type="ARBA" id="ARBA00001946"/>
    </source>
</evidence>
<keyword evidence="3" id="KW-0479">Metal-binding</keyword>
<evidence type="ECO:0000313" key="9">
    <source>
        <dbReference type="Proteomes" id="UP000593562"/>
    </source>
</evidence>
<dbReference type="SUPFAM" id="SSF55811">
    <property type="entry name" value="Nudix"/>
    <property type="match status" value="1"/>
</dbReference>
<dbReference type="InterPro" id="IPR000086">
    <property type="entry name" value="NUDIX_hydrolase_dom"/>
</dbReference>
<comment type="similarity">
    <text evidence="2">Belongs to the Nudix hydrolase family.</text>
</comment>
<dbReference type="AlphaFoldDB" id="A0A7J7CUY0"/>
<protein>
    <recommendedName>
        <fullName evidence="7">Nudix hydrolase domain-containing protein</fullName>
    </recommendedName>
</protein>
<dbReference type="GO" id="GO:0016462">
    <property type="term" value="F:pyrophosphatase activity"/>
    <property type="evidence" value="ECO:0007669"/>
    <property type="project" value="InterPro"/>
</dbReference>
<dbReference type="Pfam" id="PF00293">
    <property type="entry name" value="NUDIX"/>
    <property type="match status" value="1"/>
</dbReference>
<dbReference type="InterPro" id="IPR020084">
    <property type="entry name" value="NUDIX_hydrolase_CS"/>
</dbReference>
<dbReference type="GO" id="GO:0005634">
    <property type="term" value="C:nucleus"/>
    <property type="evidence" value="ECO:0007669"/>
    <property type="project" value="TreeGrafter"/>
</dbReference>
<sequence>MPKHLQRNKNGRRQVVGCIPYRYKKTGETSLQEMANIEVLIISSTKGKGMLFPKGHWKFDETKKEGAAREALEEAGVRGTLEPELGKWEFRSKTRNTLYDGYMFPMLVQEELDEWPEKELRQRIWMTAREARVVCQRLWMKEALDKFLDRLASHQQNVQNQSPHLSIDIDLGNENTRPITPRSTENLGHMERMKWTLVLTSLLIEGVSSAFDQMSTPEKPQYALIAMFMAFVGLIIFFIEVCFTMQEENVTWRRNGRIWCFYYPNDRLFGTTVDNFGLACAIWQCVYSVIEYVYTYKKHDNPIKMAVIPFIFILCVAISRLRSQLGTVSPHAE</sequence>
<dbReference type="InParanoid" id="A0A7J7CUY0"/>
<reference evidence="8 9" key="1">
    <citation type="journal article" date="2020" name="Nat. Commun.">
        <title>Genome of Tripterygium wilfordii and identification of cytochrome P450 involved in triptolide biosynthesis.</title>
        <authorList>
            <person name="Tu L."/>
            <person name="Su P."/>
            <person name="Zhang Z."/>
            <person name="Gao L."/>
            <person name="Wang J."/>
            <person name="Hu T."/>
            <person name="Zhou J."/>
            <person name="Zhang Y."/>
            <person name="Zhao Y."/>
            <person name="Liu Y."/>
            <person name="Song Y."/>
            <person name="Tong Y."/>
            <person name="Lu Y."/>
            <person name="Yang J."/>
            <person name="Xu C."/>
            <person name="Jia M."/>
            <person name="Peters R.J."/>
            <person name="Huang L."/>
            <person name="Gao W."/>
        </authorList>
    </citation>
    <scope>NUCLEOTIDE SEQUENCE [LARGE SCALE GENOMIC DNA]</scope>
    <source>
        <strain evidence="9">cv. XIE 37</strain>
        <tissue evidence="8">Leaf</tissue>
    </source>
</reference>
<evidence type="ECO:0000256" key="6">
    <source>
        <dbReference type="SAM" id="Phobius"/>
    </source>
</evidence>
<comment type="cofactor">
    <cofactor evidence="1">
        <name>Mg(2+)</name>
        <dbReference type="ChEBI" id="CHEBI:18420"/>
    </cofactor>
</comment>
<evidence type="ECO:0000256" key="4">
    <source>
        <dbReference type="ARBA" id="ARBA00022801"/>
    </source>
</evidence>
<keyword evidence="9" id="KW-1185">Reference proteome</keyword>
<feature type="domain" description="Nudix hydrolase" evidence="7">
    <location>
        <begin position="11"/>
        <end position="148"/>
    </location>
</feature>
<keyword evidence="4" id="KW-0378">Hydrolase</keyword>
<dbReference type="InterPro" id="IPR015797">
    <property type="entry name" value="NUDIX_hydrolase-like_dom_sf"/>
</dbReference>
<dbReference type="Gene3D" id="3.90.79.10">
    <property type="entry name" value="Nucleoside Triphosphate Pyrophosphohydrolase"/>
    <property type="match status" value="1"/>
</dbReference>
<dbReference type="Proteomes" id="UP000593562">
    <property type="component" value="Unassembled WGS sequence"/>
</dbReference>
<keyword evidence="6" id="KW-0812">Transmembrane</keyword>
<name>A0A7J7CUY0_TRIWF</name>
<dbReference type="PROSITE" id="PS51462">
    <property type="entry name" value="NUDIX"/>
    <property type="match status" value="1"/>
</dbReference>
<organism evidence="8 9">
    <name type="scientific">Tripterygium wilfordii</name>
    <name type="common">Thunder God vine</name>
    <dbReference type="NCBI Taxonomy" id="458696"/>
    <lineage>
        <taxon>Eukaryota</taxon>
        <taxon>Viridiplantae</taxon>
        <taxon>Streptophyta</taxon>
        <taxon>Embryophyta</taxon>
        <taxon>Tracheophyta</taxon>
        <taxon>Spermatophyta</taxon>
        <taxon>Magnoliopsida</taxon>
        <taxon>eudicotyledons</taxon>
        <taxon>Gunneridae</taxon>
        <taxon>Pentapetalae</taxon>
        <taxon>rosids</taxon>
        <taxon>fabids</taxon>
        <taxon>Celastrales</taxon>
        <taxon>Celastraceae</taxon>
        <taxon>Tripterygium</taxon>
    </lineage>
</organism>
<dbReference type="EMBL" id="JAAARO010000013">
    <property type="protein sequence ID" value="KAF5737808.1"/>
    <property type="molecule type" value="Genomic_DNA"/>
</dbReference>
<dbReference type="GO" id="GO:0005737">
    <property type="term" value="C:cytoplasm"/>
    <property type="evidence" value="ECO:0007669"/>
    <property type="project" value="TreeGrafter"/>
</dbReference>